<dbReference type="Pfam" id="PF13800">
    <property type="entry name" value="Sigma_reg_N"/>
    <property type="match status" value="1"/>
</dbReference>
<keyword evidence="1" id="KW-0472">Membrane</keyword>
<feature type="domain" description="Sigma factor regulator C-terminal" evidence="2">
    <location>
        <begin position="171"/>
        <end position="304"/>
    </location>
</feature>
<name>A0ABS5NPT8_9BACI</name>
<accession>A0ABS5NPT8</accession>
<evidence type="ECO:0000313" key="5">
    <source>
        <dbReference type="Proteomes" id="UP000681027"/>
    </source>
</evidence>
<sequence>MKQDKTPMLADDQVNKMLNKAKRKSVFKQIIISAVVTLILVPTMFLGVSHLSNRSYINMNMEIEDINKITRPNTQLVETMIRYGLFGGEAEYTAYKVIEGVPVPLGKENYEYNFLNNFSRKDKFNVIKVPEEDTGVFYHINSTQRDMQFYHPGKKYSDYQNDAKIIGRYPNEVAEMAVSFDKPYSIEQIQKMLPNGVNPVWYWVDTYENPEKLDTPDSSLEVYGIAHNSNDVDLKRDFLGSIEKGFKEEGRYKREYKRIYDVLRDGKKEPTEDDVQIIGVVVTGKTENLTKLNGQTFAKAIVLGAMAKELH</sequence>
<dbReference type="EMBL" id="JAGYPM010000001">
    <property type="protein sequence ID" value="MBS4189823.1"/>
    <property type="molecule type" value="Genomic_DNA"/>
</dbReference>
<dbReference type="InterPro" id="IPR025672">
    <property type="entry name" value="Sigma_reg_C_dom"/>
</dbReference>
<reference evidence="4 5" key="1">
    <citation type="submission" date="2021-05" db="EMBL/GenBank/DDBJ databases">
        <title>Novel Bacillus species.</title>
        <authorList>
            <person name="Liu G."/>
        </authorList>
    </citation>
    <scope>NUCLEOTIDE SEQUENCE [LARGE SCALE GENOMIC DNA]</scope>
    <source>
        <strain evidence="4 5">FJAT-49705</strain>
    </source>
</reference>
<keyword evidence="1" id="KW-0812">Transmembrane</keyword>
<feature type="domain" description="Sigma factor regulator N-terminal" evidence="3">
    <location>
        <begin position="16"/>
        <end position="102"/>
    </location>
</feature>
<feature type="transmembrane region" description="Helical" evidence="1">
    <location>
        <begin position="26"/>
        <end position="48"/>
    </location>
</feature>
<proteinExistence type="predicted"/>
<evidence type="ECO:0000313" key="4">
    <source>
        <dbReference type="EMBL" id="MBS4189823.1"/>
    </source>
</evidence>
<organism evidence="4 5">
    <name type="scientific">Cytobacillus citreus</name>
    <dbReference type="NCBI Taxonomy" id="2833586"/>
    <lineage>
        <taxon>Bacteria</taxon>
        <taxon>Bacillati</taxon>
        <taxon>Bacillota</taxon>
        <taxon>Bacilli</taxon>
        <taxon>Bacillales</taxon>
        <taxon>Bacillaceae</taxon>
        <taxon>Cytobacillus</taxon>
    </lineage>
</organism>
<dbReference type="InterPro" id="IPR029101">
    <property type="entry name" value="Sigma_reg_N"/>
</dbReference>
<comment type="caution">
    <text evidence="4">The sequence shown here is derived from an EMBL/GenBank/DDBJ whole genome shotgun (WGS) entry which is preliminary data.</text>
</comment>
<protein>
    <submittedName>
        <fullName evidence="4">Anti sigma factor C-terminal domain-containing protein</fullName>
    </submittedName>
</protein>
<dbReference type="RefSeq" id="WP_213101220.1">
    <property type="nucleotide sequence ID" value="NZ_JAGYPM010000001.1"/>
</dbReference>
<evidence type="ECO:0000259" key="3">
    <source>
        <dbReference type="Pfam" id="PF13800"/>
    </source>
</evidence>
<evidence type="ECO:0000259" key="2">
    <source>
        <dbReference type="Pfam" id="PF13791"/>
    </source>
</evidence>
<keyword evidence="1" id="KW-1133">Transmembrane helix</keyword>
<gene>
    <name evidence="4" type="ORF">KHA94_06330</name>
</gene>
<dbReference type="Pfam" id="PF13791">
    <property type="entry name" value="Sigma_reg_C"/>
    <property type="match status" value="1"/>
</dbReference>
<keyword evidence="5" id="KW-1185">Reference proteome</keyword>
<dbReference type="Proteomes" id="UP000681027">
    <property type="component" value="Unassembled WGS sequence"/>
</dbReference>
<evidence type="ECO:0000256" key="1">
    <source>
        <dbReference type="SAM" id="Phobius"/>
    </source>
</evidence>